<dbReference type="Gene3D" id="1.25.40.10">
    <property type="entry name" value="Tetratricopeptide repeat domain"/>
    <property type="match status" value="1"/>
</dbReference>
<sequence length="231" mass="26032">MRPYLVRKLLFLWLFFPIMASCGEAFLSLEELFGITNRQVLEAEITNLEAAGGTLDKAERLKRLGIVWHNLSVLKVSGASKQADKWLKKALDITPADHEVMAYYGSARTMVARDSWNVLTKMSVANKGIALIEKAIRKAPDNVAVRMVRANNSLALPGFFDRRSKARLDFSLLHGRLDKLDLSHDVKAEICFKLGQILEEDGDQGRARFLYEQARTLSPDGQWAQRASEQL</sequence>
<evidence type="ECO:0000313" key="3">
    <source>
        <dbReference type="EMBL" id="VFK07059.1"/>
    </source>
</evidence>
<dbReference type="EMBL" id="CAADEZ010000030">
    <property type="protein sequence ID" value="VFJ45930.1"/>
    <property type="molecule type" value="Genomic_DNA"/>
</dbReference>
<gene>
    <name evidence="1" type="ORF">BECKFM1743A_GA0114220_1003010</name>
    <name evidence="3" type="ORF">BECKFM1743B_GA0114221_1003010</name>
    <name evidence="2" type="ORF">BECKFM1743C_GA0114222_1003310</name>
</gene>
<dbReference type="AlphaFoldDB" id="A0A450S2Q3"/>
<dbReference type="PROSITE" id="PS51257">
    <property type="entry name" value="PROKAR_LIPOPROTEIN"/>
    <property type="match status" value="1"/>
</dbReference>
<proteinExistence type="predicted"/>
<evidence type="ECO:0000313" key="1">
    <source>
        <dbReference type="EMBL" id="VFJ45930.1"/>
    </source>
</evidence>
<dbReference type="Pfam" id="PF13181">
    <property type="entry name" value="TPR_8"/>
    <property type="match status" value="1"/>
</dbReference>
<dbReference type="EMBL" id="CAADFL010000030">
    <property type="protein sequence ID" value="VFK07059.1"/>
    <property type="molecule type" value="Genomic_DNA"/>
</dbReference>
<dbReference type="EMBL" id="CAADFA010000033">
    <property type="protein sequence ID" value="VFJ46023.1"/>
    <property type="molecule type" value="Genomic_DNA"/>
</dbReference>
<evidence type="ECO:0000313" key="2">
    <source>
        <dbReference type="EMBL" id="VFJ46023.1"/>
    </source>
</evidence>
<accession>A0A450S2Q3</accession>
<name>A0A450S2Q3_9GAMM</name>
<dbReference type="InterPro" id="IPR011990">
    <property type="entry name" value="TPR-like_helical_dom_sf"/>
</dbReference>
<organism evidence="1">
    <name type="scientific">Candidatus Kentrum sp. FM</name>
    <dbReference type="NCBI Taxonomy" id="2126340"/>
    <lineage>
        <taxon>Bacteria</taxon>
        <taxon>Pseudomonadati</taxon>
        <taxon>Pseudomonadota</taxon>
        <taxon>Gammaproteobacteria</taxon>
        <taxon>Candidatus Kentrum</taxon>
    </lineage>
</organism>
<protein>
    <submittedName>
        <fullName evidence="1">Tetratricopeptide repeat-containing protein</fullName>
    </submittedName>
</protein>
<dbReference type="InterPro" id="IPR019734">
    <property type="entry name" value="TPR_rpt"/>
</dbReference>
<reference evidence="1" key="1">
    <citation type="submission" date="2019-02" db="EMBL/GenBank/DDBJ databases">
        <authorList>
            <person name="Gruber-Vodicka R. H."/>
            <person name="Seah K. B. B."/>
        </authorList>
    </citation>
    <scope>NUCLEOTIDE SEQUENCE</scope>
    <source>
        <strain evidence="1">BECK_BZ163</strain>
        <strain evidence="3">BECK_BZ164</strain>
        <strain evidence="2">BECK_BZ165</strain>
    </source>
</reference>
<dbReference type="SUPFAM" id="SSF48452">
    <property type="entry name" value="TPR-like"/>
    <property type="match status" value="1"/>
</dbReference>